<dbReference type="InterPro" id="IPR049039">
    <property type="entry name" value="RMD1-3_a_helical_rpt"/>
</dbReference>
<comment type="subcellular location">
    <subcellularLocation>
        <location evidence="1">Cytoplasm</location>
        <location evidence="1">Cytoskeleton</location>
    </subcellularLocation>
</comment>
<dbReference type="GO" id="GO:0005876">
    <property type="term" value="C:spindle microtubule"/>
    <property type="evidence" value="ECO:0007669"/>
    <property type="project" value="TreeGrafter"/>
</dbReference>
<dbReference type="GO" id="GO:0008017">
    <property type="term" value="F:microtubule binding"/>
    <property type="evidence" value="ECO:0007669"/>
    <property type="project" value="TreeGrafter"/>
</dbReference>
<dbReference type="Pfam" id="PF21033">
    <property type="entry name" value="RMD1-3"/>
    <property type="match status" value="1"/>
</dbReference>
<dbReference type="KEGG" id="tpal:117646940"/>
<evidence type="ECO:0000256" key="4">
    <source>
        <dbReference type="ARBA" id="ARBA00022737"/>
    </source>
</evidence>
<evidence type="ECO:0000256" key="5">
    <source>
        <dbReference type="ARBA" id="ARBA00022803"/>
    </source>
</evidence>
<keyword evidence="5" id="KW-0802">TPR repeat</keyword>
<keyword evidence="9" id="KW-1185">Reference proteome</keyword>
<dbReference type="GO" id="GO:0005739">
    <property type="term" value="C:mitochondrion"/>
    <property type="evidence" value="ECO:0007669"/>
    <property type="project" value="TreeGrafter"/>
</dbReference>
<keyword evidence="4" id="KW-0677">Repeat</keyword>
<dbReference type="PANTHER" id="PTHR16056:SF16">
    <property type="entry name" value="REGULATOR OF MICROTUBULE DYNAMICS PROTEIN 1"/>
    <property type="match status" value="1"/>
</dbReference>
<dbReference type="PANTHER" id="PTHR16056">
    <property type="entry name" value="REGULATOR OF MICROTUBULE DYNAMICS PROTEIN"/>
    <property type="match status" value="1"/>
</dbReference>
<keyword evidence="3" id="KW-0963">Cytoplasm</keyword>
<dbReference type="InterPro" id="IPR011990">
    <property type="entry name" value="TPR-like_helical_dom_sf"/>
</dbReference>
<protein>
    <recommendedName>
        <fullName evidence="7">Regulator of microtubule dynamics protein 1</fullName>
    </recommendedName>
    <alternativeName>
        <fullName evidence="8">Protein FAM82B</fullName>
    </alternativeName>
</protein>
<reference evidence="10" key="1">
    <citation type="submission" date="2025-08" db="UniProtKB">
        <authorList>
            <consortium name="RefSeq"/>
        </authorList>
    </citation>
    <scope>IDENTIFICATION</scope>
    <source>
        <tissue evidence="10">Total insect</tissue>
    </source>
</reference>
<evidence type="ECO:0000256" key="6">
    <source>
        <dbReference type="ARBA" id="ARBA00023212"/>
    </source>
</evidence>
<evidence type="ECO:0000313" key="9">
    <source>
        <dbReference type="Proteomes" id="UP000515158"/>
    </source>
</evidence>
<keyword evidence="6" id="KW-0206">Cytoskeleton</keyword>
<dbReference type="SUPFAM" id="SSF48452">
    <property type="entry name" value="TPR-like"/>
    <property type="match status" value="1"/>
</dbReference>
<evidence type="ECO:0000313" key="10">
    <source>
        <dbReference type="RefSeq" id="XP_034244217.1"/>
    </source>
</evidence>
<dbReference type="AlphaFoldDB" id="A0A6P8ZAM4"/>
<gene>
    <name evidence="10" type="primary">LOC117646940</name>
</gene>
<dbReference type="GeneID" id="117646940"/>
<dbReference type="InParanoid" id="A0A6P8ZAM4"/>
<name>A0A6P8ZAM4_THRPL</name>
<organism evidence="10">
    <name type="scientific">Thrips palmi</name>
    <name type="common">Melon thrips</name>
    <dbReference type="NCBI Taxonomy" id="161013"/>
    <lineage>
        <taxon>Eukaryota</taxon>
        <taxon>Metazoa</taxon>
        <taxon>Ecdysozoa</taxon>
        <taxon>Arthropoda</taxon>
        <taxon>Hexapoda</taxon>
        <taxon>Insecta</taxon>
        <taxon>Pterygota</taxon>
        <taxon>Neoptera</taxon>
        <taxon>Paraneoptera</taxon>
        <taxon>Thysanoptera</taxon>
        <taxon>Terebrantia</taxon>
        <taxon>Thripoidea</taxon>
        <taxon>Thripidae</taxon>
        <taxon>Thrips</taxon>
    </lineage>
</organism>
<proteinExistence type="predicted"/>
<comment type="subunit">
    <text evidence="2">Interacts with microtubules.</text>
</comment>
<dbReference type="Proteomes" id="UP000515158">
    <property type="component" value="Unplaced"/>
</dbReference>
<sequence length="300" mass="34118">MLSRVRFISSVLSHIRVERVNYLARPLGVVVKALPAIRFTKPLALCSGTLVVYAASPDTKQITLPSLKDVAVVVKKADILFEENKLQDILDLLRPYKHLNNEEISWRISRASYLLSKSKTLTKAERDALIEESYDMAKMTLQLNENSALGHKWMSIALDAYNAIQGFRTRCTSLVSVKDHMLKSIELDPSDATVIYMVGMWYYSIAELAWYQRKVLQAIAGKPPSATYEEALHFFKKAEETSPNFYSLNLLMLGKCHLKLGDPDTAIDYLQRAMNYPKFTEDDHQAHQEASELLKSLKTR</sequence>
<evidence type="ECO:0000256" key="8">
    <source>
        <dbReference type="ARBA" id="ARBA00041958"/>
    </source>
</evidence>
<evidence type="ECO:0000256" key="7">
    <source>
        <dbReference type="ARBA" id="ARBA00039966"/>
    </source>
</evidence>
<dbReference type="RefSeq" id="XP_034244217.1">
    <property type="nucleotide sequence ID" value="XM_034388326.1"/>
</dbReference>
<evidence type="ECO:0000256" key="1">
    <source>
        <dbReference type="ARBA" id="ARBA00004245"/>
    </source>
</evidence>
<dbReference type="OrthoDB" id="69711at2759"/>
<evidence type="ECO:0000256" key="3">
    <source>
        <dbReference type="ARBA" id="ARBA00022490"/>
    </source>
</evidence>
<dbReference type="Gene3D" id="1.25.40.10">
    <property type="entry name" value="Tetratricopeptide repeat domain"/>
    <property type="match status" value="1"/>
</dbReference>
<dbReference type="GO" id="GO:0097431">
    <property type="term" value="C:mitotic spindle pole"/>
    <property type="evidence" value="ECO:0007669"/>
    <property type="project" value="TreeGrafter"/>
</dbReference>
<evidence type="ECO:0000256" key="2">
    <source>
        <dbReference type="ARBA" id="ARBA00011375"/>
    </source>
</evidence>
<accession>A0A6P8ZAM4</accession>